<keyword evidence="3" id="KW-1185">Reference proteome</keyword>
<protein>
    <submittedName>
        <fullName evidence="2">Uncharacterized protein</fullName>
    </submittedName>
</protein>
<reference evidence="1 3" key="1">
    <citation type="submission" date="2015-03" db="EMBL/GenBank/DDBJ databases">
        <authorList>
            <consortium name="Pathogen Informatics"/>
            <person name="Murphy D."/>
        </authorList>
    </citation>
    <scope>NUCLEOTIDE SEQUENCE [LARGE SCALE GENOMIC DNA]</scope>
    <source>
        <strain evidence="3">type strain: CIP110231</strain>
        <strain evidence="1">Type strain: CIP110231</strain>
    </source>
</reference>
<organism evidence="2 4">
    <name type="scientific">Yersinia nurmii</name>
    <dbReference type="NCBI Taxonomy" id="685706"/>
    <lineage>
        <taxon>Bacteria</taxon>
        <taxon>Pseudomonadati</taxon>
        <taxon>Pseudomonadota</taxon>
        <taxon>Gammaproteobacteria</taxon>
        <taxon>Enterobacterales</taxon>
        <taxon>Yersiniaceae</taxon>
        <taxon>Yersinia</taxon>
    </lineage>
</organism>
<sequence>MSKQIVIKVSKDFSDFCKSNNFSLAAFRGASASNTNGVPVVWFNVDNTNIVPNNPINVNFDPAYQVYDSLVNAVIPDGRITVGQSMSARLSDSFGIVDKQLTKLPDGGIPTGIRIINKTTGVNIVAGLAGDNGVPIAAFVCNPNVNLFLEPLQTVTISLIGAAFGVGTAIVKATGPSVLLDLTSNDVANIEYNVLMGAWELSVGSPSVPLTQIPAETIMQPFVLPGMNSAKLEQLSAMKF</sequence>
<comment type="caution">
    <text evidence="2">The sequence shown here is derived from an EMBL/GenBank/DDBJ whole genome shotgun (WGS) entry which is preliminary data.</text>
</comment>
<dbReference type="Proteomes" id="UP000040578">
    <property type="component" value="Unassembled WGS sequence"/>
</dbReference>
<evidence type="ECO:0000313" key="2">
    <source>
        <dbReference type="EMBL" id="MDN0087081.1"/>
    </source>
</evidence>
<reference evidence="2" key="2">
    <citation type="submission" date="2023-06" db="EMBL/GenBank/DDBJ databases">
        <authorList>
            <person name="Polev D.E."/>
            <person name="Saitova A.T."/>
            <person name="Bogumilchik E.A."/>
            <person name="Kokorina G.I."/>
            <person name="Voskresenskaia E.A."/>
        </authorList>
    </citation>
    <scope>NUCLEOTIDE SEQUENCE</scope>
    <source>
        <strain evidence="2">2145 StPb PI</strain>
    </source>
</reference>
<proteinExistence type="predicted"/>
<dbReference type="Proteomes" id="UP001167864">
    <property type="component" value="Unassembled WGS sequence"/>
</dbReference>
<name>A0AAW7JX96_9GAMM</name>
<dbReference type="RefSeq" id="WP_049597048.1">
    <property type="nucleotide sequence ID" value="NZ_CPYD01000002.1"/>
</dbReference>
<dbReference type="EMBL" id="JAUEHU010000005">
    <property type="protein sequence ID" value="MDN0087081.1"/>
    <property type="molecule type" value="Genomic_DNA"/>
</dbReference>
<evidence type="ECO:0000313" key="4">
    <source>
        <dbReference type="Proteomes" id="UP001167864"/>
    </source>
</evidence>
<dbReference type="EMBL" id="CPYD01000002">
    <property type="protein sequence ID" value="CNE13546.1"/>
    <property type="molecule type" value="Genomic_DNA"/>
</dbReference>
<evidence type="ECO:0000313" key="1">
    <source>
        <dbReference type="EMBL" id="CNE13546.1"/>
    </source>
</evidence>
<accession>A0AAW7JX96</accession>
<dbReference type="AlphaFoldDB" id="A0AAW7JX96"/>
<gene>
    <name evidence="1" type="ORF">ERS137967_00842</name>
    <name evidence="2" type="ORF">QVN42_06675</name>
</gene>
<evidence type="ECO:0000313" key="3">
    <source>
        <dbReference type="Proteomes" id="UP000040578"/>
    </source>
</evidence>